<dbReference type="Pfam" id="PF19293">
    <property type="entry name" value="CdaA_N"/>
    <property type="match status" value="1"/>
</dbReference>
<feature type="transmembrane region" description="Helical" evidence="1">
    <location>
        <begin position="77"/>
        <end position="94"/>
    </location>
</feature>
<dbReference type="RefSeq" id="WP_265787904.1">
    <property type="nucleotide sequence ID" value="NZ_BAABRS010000001.1"/>
</dbReference>
<protein>
    <recommendedName>
        <fullName evidence="2">Diadenylate cyclase CdaA N-terminal domain-containing protein</fullName>
    </recommendedName>
</protein>
<feature type="transmembrane region" description="Helical" evidence="1">
    <location>
        <begin position="23"/>
        <end position="42"/>
    </location>
</feature>
<evidence type="ECO:0000256" key="1">
    <source>
        <dbReference type="SAM" id="Phobius"/>
    </source>
</evidence>
<comment type="caution">
    <text evidence="3">The sequence shown here is derived from an EMBL/GenBank/DDBJ whole genome shotgun (WGS) entry which is preliminary data.</text>
</comment>
<keyword evidence="1" id="KW-0472">Membrane</keyword>
<keyword evidence="4" id="KW-1185">Reference proteome</keyword>
<evidence type="ECO:0000313" key="3">
    <source>
        <dbReference type="EMBL" id="MCW9712162.1"/>
    </source>
</evidence>
<keyword evidence="1" id="KW-1133">Transmembrane helix</keyword>
<dbReference type="EMBL" id="JAJNDC010000001">
    <property type="protein sequence ID" value="MCW9712162.1"/>
    <property type="molecule type" value="Genomic_DNA"/>
</dbReference>
<sequence length="114" mass="13668">MIEPAFILLQSIEDTFYTFLQNIRIVDLLDIIIISFFLYIVLNWLRQSASRRNLLSFLVILIVYVIARFTWMYLTELLIEGLFIIILIGIVVVFQSDMRRIIDRISNWRFFDIS</sequence>
<feature type="domain" description="Diadenylate cyclase CdaA N-terminal" evidence="2">
    <location>
        <begin position="22"/>
        <end position="98"/>
    </location>
</feature>
<gene>
    <name evidence="3" type="ORF">LQ318_04510</name>
</gene>
<dbReference type="Proteomes" id="UP001207337">
    <property type="component" value="Unassembled WGS sequence"/>
</dbReference>
<feature type="transmembrane region" description="Helical" evidence="1">
    <location>
        <begin position="54"/>
        <end position="71"/>
    </location>
</feature>
<name>A0ABT3PWD1_9BACT</name>
<organism evidence="3 4">
    <name type="scientific">Fodinibius salicampi</name>
    <dbReference type="NCBI Taxonomy" id="1920655"/>
    <lineage>
        <taxon>Bacteria</taxon>
        <taxon>Pseudomonadati</taxon>
        <taxon>Balneolota</taxon>
        <taxon>Balneolia</taxon>
        <taxon>Balneolales</taxon>
        <taxon>Balneolaceae</taxon>
        <taxon>Fodinibius</taxon>
    </lineage>
</organism>
<keyword evidence="1" id="KW-0812">Transmembrane</keyword>
<evidence type="ECO:0000259" key="2">
    <source>
        <dbReference type="Pfam" id="PF19293"/>
    </source>
</evidence>
<dbReference type="InterPro" id="IPR045585">
    <property type="entry name" value="CdaA_N"/>
</dbReference>
<evidence type="ECO:0000313" key="4">
    <source>
        <dbReference type="Proteomes" id="UP001207337"/>
    </source>
</evidence>
<accession>A0ABT3PWD1</accession>
<proteinExistence type="predicted"/>
<reference evidence="3 4" key="1">
    <citation type="submission" date="2021-11" db="EMBL/GenBank/DDBJ databases">
        <title>Aliifidinibius sp. nov., a new bacterium isolated from saline soil.</title>
        <authorList>
            <person name="Galisteo C."/>
            <person name="De La Haba R."/>
            <person name="Sanchez-Porro C."/>
            <person name="Ventosa A."/>
        </authorList>
    </citation>
    <scope>NUCLEOTIDE SEQUENCE [LARGE SCALE GENOMIC DNA]</scope>
    <source>
        <strain evidence="3 4">KACC 190600</strain>
    </source>
</reference>